<dbReference type="AlphaFoldDB" id="A0AAD5Y5D0"/>
<dbReference type="GO" id="GO:0045048">
    <property type="term" value="P:protein insertion into ER membrane"/>
    <property type="evidence" value="ECO:0007669"/>
    <property type="project" value="InterPro"/>
</dbReference>
<dbReference type="InterPro" id="IPR005351">
    <property type="entry name" value="ASTER"/>
</dbReference>
<evidence type="ECO:0000313" key="8">
    <source>
        <dbReference type="Proteomes" id="UP001210925"/>
    </source>
</evidence>
<evidence type="ECO:0000256" key="2">
    <source>
        <dbReference type="ARBA" id="ARBA00009066"/>
    </source>
</evidence>
<evidence type="ECO:0000256" key="6">
    <source>
        <dbReference type="SAM" id="Phobius"/>
    </source>
</evidence>
<comment type="subcellular location">
    <subcellularLocation>
        <location evidence="1">Membrane</location>
    </subcellularLocation>
</comment>
<protein>
    <recommendedName>
        <fullName evidence="9">Protein Asterix</fullName>
    </recommendedName>
</protein>
<keyword evidence="3 6" id="KW-0812">Transmembrane</keyword>
<evidence type="ECO:0000256" key="5">
    <source>
        <dbReference type="ARBA" id="ARBA00023136"/>
    </source>
</evidence>
<evidence type="ECO:0000313" key="7">
    <source>
        <dbReference type="EMBL" id="KAJ3253188.1"/>
    </source>
</evidence>
<keyword evidence="4 6" id="KW-1133">Transmembrane helix</keyword>
<evidence type="ECO:0000256" key="1">
    <source>
        <dbReference type="ARBA" id="ARBA00004370"/>
    </source>
</evidence>
<organism evidence="7 8">
    <name type="scientific">Boothiomyces macroporosus</name>
    <dbReference type="NCBI Taxonomy" id="261099"/>
    <lineage>
        <taxon>Eukaryota</taxon>
        <taxon>Fungi</taxon>
        <taxon>Fungi incertae sedis</taxon>
        <taxon>Chytridiomycota</taxon>
        <taxon>Chytridiomycota incertae sedis</taxon>
        <taxon>Chytridiomycetes</taxon>
        <taxon>Rhizophydiales</taxon>
        <taxon>Terramycetaceae</taxon>
        <taxon>Boothiomyces</taxon>
    </lineage>
</organism>
<accession>A0AAD5Y5D0</accession>
<dbReference type="PANTHER" id="PTHR13193:SF0">
    <property type="entry name" value="PAT COMPLEX SUBUNIT ASTERIX"/>
    <property type="match status" value="1"/>
</dbReference>
<comment type="similarity">
    <text evidence="2">Belongs to the Asterix family.</text>
</comment>
<dbReference type="EMBL" id="JADGKB010000117">
    <property type="protein sequence ID" value="KAJ3253188.1"/>
    <property type="molecule type" value="Genomic_DNA"/>
</dbReference>
<name>A0AAD5Y5D0_9FUNG</name>
<comment type="caution">
    <text evidence="7">The sequence shown here is derived from an EMBL/GenBank/DDBJ whole genome shotgun (WGS) entry which is preliminary data.</text>
</comment>
<dbReference type="GO" id="GO:0005789">
    <property type="term" value="C:endoplasmic reticulum membrane"/>
    <property type="evidence" value="ECO:0007669"/>
    <property type="project" value="InterPro"/>
</dbReference>
<sequence length="108" mass="11709">MDPRRPDKVVPFKLPQIEEEEGDNTQIISFIGLGLGIAGLTLKSRPAAWVSLFCAILSTLNRRTAEGDSARLGMSSLSFSVLGIAMLYINLFTQPINSSVFTPRAPGQ</sequence>
<proteinExistence type="inferred from homology"/>
<keyword evidence="5 6" id="KW-0472">Membrane</keyword>
<keyword evidence="8" id="KW-1185">Reference proteome</keyword>
<dbReference type="PANTHER" id="PTHR13193">
    <property type="entry name" value="CGI-140"/>
    <property type="match status" value="1"/>
</dbReference>
<evidence type="ECO:0000256" key="4">
    <source>
        <dbReference type="ARBA" id="ARBA00022989"/>
    </source>
</evidence>
<evidence type="ECO:0000256" key="3">
    <source>
        <dbReference type="ARBA" id="ARBA00022692"/>
    </source>
</evidence>
<gene>
    <name evidence="7" type="ORF">HK103_000829</name>
</gene>
<dbReference type="GO" id="GO:0044183">
    <property type="term" value="F:protein folding chaperone"/>
    <property type="evidence" value="ECO:0007669"/>
    <property type="project" value="InterPro"/>
</dbReference>
<feature type="transmembrane region" description="Helical" evidence="6">
    <location>
        <begin position="72"/>
        <end position="91"/>
    </location>
</feature>
<dbReference type="Pfam" id="PF03669">
    <property type="entry name" value="ASTER"/>
    <property type="match status" value="1"/>
</dbReference>
<reference evidence="7" key="1">
    <citation type="submission" date="2020-05" db="EMBL/GenBank/DDBJ databases">
        <title>Phylogenomic resolution of chytrid fungi.</title>
        <authorList>
            <person name="Stajich J.E."/>
            <person name="Amses K."/>
            <person name="Simmons R."/>
            <person name="Seto K."/>
            <person name="Myers J."/>
            <person name="Bonds A."/>
            <person name="Quandt C.A."/>
            <person name="Barry K."/>
            <person name="Liu P."/>
            <person name="Grigoriev I."/>
            <person name="Longcore J.E."/>
            <person name="James T.Y."/>
        </authorList>
    </citation>
    <scope>NUCLEOTIDE SEQUENCE</scope>
    <source>
        <strain evidence="7">PLAUS21</strain>
    </source>
</reference>
<evidence type="ECO:0008006" key="9">
    <source>
        <dbReference type="Google" id="ProtNLM"/>
    </source>
</evidence>
<dbReference type="Proteomes" id="UP001210925">
    <property type="component" value="Unassembled WGS sequence"/>
</dbReference>